<evidence type="ECO:0000313" key="2">
    <source>
        <dbReference type="EMBL" id="PQJ60757.1"/>
    </source>
</evidence>
<accession>A0A2S7VEZ3</accession>
<protein>
    <submittedName>
        <fullName evidence="2">Endo alpha-1,4 polygalactosaminidase</fullName>
    </submittedName>
</protein>
<sequence length="285" mass="32424">MKKLLIYLFLVSSSGCNSNDNKPQPEQSSSPVVLDINVAPIMTGSWYRPPVSVTWQWQLEGNLNTSYSVALYDVDLFDTRNTTIKKLQQSGIKVVCYFSAGSYEDYRDDKELFLPNTLGNTLDGWDNERWLDIRSANVHSIMKKRLDIAKNKGCDGVEPDNMDGYTNNSGFNLTSQDQLAYNRFIANEAHKRGLAVGLKNDLDQIGELVEYFDFAVNEQCFEYNECDALLPFINHGKPVLTAEYLDKYVNNPNERATICQESRDNLFSTLILPLDLNDSFRFSCL</sequence>
<dbReference type="InterPro" id="IPR013785">
    <property type="entry name" value="Aldolase_TIM"/>
</dbReference>
<dbReference type="Pfam" id="PF03537">
    <property type="entry name" value="Glyco_hydro_114"/>
    <property type="match status" value="1"/>
</dbReference>
<dbReference type="PANTHER" id="PTHR35273:SF2">
    <property type="entry name" value="ALPHA-GALACTOSIDASE"/>
    <property type="match status" value="1"/>
</dbReference>
<evidence type="ECO:0000313" key="3">
    <source>
        <dbReference type="Proteomes" id="UP000238707"/>
    </source>
</evidence>
<comment type="caution">
    <text evidence="2">The sequence shown here is derived from an EMBL/GenBank/DDBJ whole genome shotgun (WGS) entry which is preliminary data.</text>
</comment>
<dbReference type="Gene3D" id="3.20.20.70">
    <property type="entry name" value="Aldolase class I"/>
    <property type="match status" value="1"/>
</dbReference>
<dbReference type="PROSITE" id="PS51257">
    <property type="entry name" value="PROKAR_LIPOPROTEIN"/>
    <property type="match status" value="1"/>
</dbReference>
<dbReference type="EMBL" id="MSCI01000002">
    <property type="protein sequence ID" value="PQJ60757.1"/>
    <property type="molecule type" value="Genomic_DNA"/>
</dbReference>
<dbReference type="InterPro" id="IPR004352">
    <property type="entry name" value="GH114_TIM-barrel"/>
</dbReference>
<dbReference type="InterPro" id="IPR017853">
    <property type="entry name" value="GH"/>
</dbReference>
<feature type="domain" description="Glycoside-hydrolase family GH114 TIM-barrel" evidence="1">
    <location>
        <begin position="54"/>
        <end position="279"/>
    </location>
</feature>
<dbReference type="AlphaFoldDB" id="A0A2S7VEZ3"/>
<dbReference type="PANTHER" id="PTHR35273">
    <property type="entry name" value="ALPHA-1,4 POLYGALACTOSAMINIDASE, PUTATIVE (AFU_ORTHOLOGUE AFUA_3G07890)-RELATED"/>
    <property type="match status" value="1"/>
</dbReference>
<organism evidence="2 3">
    <name type="scientific">Vibrio chagasii</name>
    <dbReference type="NCBI Taxonomy" id="170679"/>
    <lineage>
        <taxon>Bacteria</taxon>
        <taxon>Pseudomonadati</taxon>
        <taxon>Pseudomonadota</taxon>
        <taxon>Gammaproteobacteria</taxon>
        <taxon>Vibrionales</taxon>
        <taxon>Vibrionaceae</taxon>
        <taxon>Vibrio</taxon>
    </lineage>
</organism>
<gene>
    <name evidence="2" type="ORF">BTO10_15570</name>
</gene>
<dbReference type="Proteomes" id="UP000238707">
    <property type="component" value="Unassembled WGS sequence"/>
</dbReference>
<keyword evidence="3" id="KW-1185">Reference proteome</keyword>
<evidence type="ECO:0000259" key="1">
    <source>
        <dbReference type="Pfam" id="PF03537"/>
    </source>
</evidence>
<dbReference type="SUPFAM" id="SSF51445">
    <property type="entry name" value="(Trans)glycosidases"/>
    <property type="match status" value="1"/>
</dbReference>
<name>A0A2S7VEZ3_9VIBR</name>
<proteinExistence type="predicted"/>
<reference evidence="2 3" key="1">
    <citation type="submission" date="2016-12" db="EMBL/GenBank/DDBJ databases">
        <title>Diversity of luminous bacteria.</title>
        <authorList>
            <person name="Yoshizawa S."/>
            <person name="Kogure K."/>
        </authorList>
    </citation>
    <scope>NUCLEOTIDE SEQUENCE [LARGE SCALE GENOMIC DNA]</scope>
    <source>
        <strain evidence="2 3">LC2-408</strain>
    </source>
</reference>
<dbReference type="RefSeq" id="WP_105025156.1">
    <property type="nucleotide sequence ID" value="NZ_MSCI01000002.1"/>
</dbReference>